<keyword evidence="2" id="KW-0255">Endonuclease</keyword>
<keyword evidence="3" id="KW-1185">Reference proteome</keyword>
<protein>
    <submittedName>
        <fullName evidence="2">Restriction endonuclease</fullName>
    </submittedName>
</protein>
<reference evidence="2 3" key="1">
    <citation type="submission" date="2019-05" db="EMBL/GenBank/DDBJ databases">
        <title>Erythrobacter marisflavi sp. nov., isolated from isolated from water of an estuary environment.</title>
        <authorList>
            <person name="Yoon J.-H."/>
        </authorList>
    </citation>
    <scope>NUCLEOTIDE SEQUENCE [LARGE SCALE GENOMIC DNA]</scope>
    <source>
        <strain evidence="2 3">KEM-5</strain>
    </source>
</reference>
<keyword evidence="2" id="KW-0540">Nuclease</keyword>
<dbReference type="Proteomes" id="UP000309668">
    <property type="component" value="Unassembled WGS sequence"/>
</dbReference>
<evidence type="ECO:0000259" key="1">
    <source>
        <dbReference type="Pfam" id="PF04471"/>
    </source>
</evidence>
<dbReference type="Pfam" id="PF04471">
    <property type="entry name" value="Mrr_cat"/>
    <property type="match status" value="1"/>
</dbReference>
<proteinExistence type="predicted"/>
<dbReference type="GO" id="GO:0004519">
    <property type="term" value="F:endonuclease activity"/>
    <property type="evidence" value="ECO:0007669"/>
    <property type="project" value="UniProtKB-KW"/>
</dbReference>
<keyword evidence="2" id="KW-0378">Hydrolase</keyword>
<dbReference type="GO" id="GO:0009307">
    <property type="term" value="P:DNA restriction-modification system"/>
    <property type="evidence" value="ECO:0007669"/>
    <property type="project" value="InterPro"/>
</dbReference>
<dbReference type="Gene3D" id="3.40.1350.10">
    <property type="match status" value="1"/>
</dbReference>
<dbReference type="GO" id="GO:0003677">
    <property type="term" value="F:DNA binding"/>
    <property type="evidence" value="ECO:0007669"/>
    <property type="project" value="InterPro"/>
</dbReference>
<dbReference type="SUPFAM" id="SSF52980">
    <property type="entry name" value="Restriction endonuclease-like"/>
    <property type="match status" value="1"/>
</dbReference>
<sequence length="250" mass="28257">MITESIPENWRDLQACVAEILSQCGFNVDLERVIELGRGRAEIDVYAEETHRDRLNRIICECKYWKAAVPQQIVHAFRTVTSDVGANAGYIIALSGFQSGAHEAVQRTNLRLVTWQEFQDEFETTWLDTFFAPTITTELDALMTYTEPFAPAWFDKLTETEREAYVALAQEHVPLGVLAMRLSIYHQKLSPGDFPLLPIRGSKLETEIPNLPDSLLDAKGYAELSSDLLKLGTAAISKFRAYRDLALERS</sequence>
<dbReference type="EMBL" id="VCAO01000011">
    <property type="protein sequence ID" value="TMM45582.1"/>
    <property type="molecule type" value="Genomic_DNA"/>
</dbReference>
<evidence type="ECO:0000313" key="2">
    <source>
        <dbReference type="EMBL" id="TMM45582.1"/>
    </source>
</evidence>
<gene>
    <name evidence="2" type="ORF">FEV51_12585</name>
</gene>
<dbReference type="RefSeq" id="WP_010412535.1">
    <property type="nucleotide sequence ID" value="NZ_VCAO01000011.1"/>
</dbReference>
<dbReference type="InterPro" id="IPR011335">
    <property type="entry name" value="Restrct_endonuc-II-like"/>
</dbReference>
<feature type="domain" description="Restriction endonuclease type IV Mrr" evidence="1">
    <location>
        <begin position="9"/>
        <end position="120"/>
    </location>
</feature>
<evidence type="ECO:0000313" key="3">
    <source>
        <dbReference type="Proteomes" id="UP000309668"/>
    </source>
</evidence>
<name>A0A5S3PPU8_9SPHN</name>
<organism evidence="2 3">
    <name type="scientific">Qipengyuania marisflavi</name>
    <dbReference type="NCBI Taxonomy" id="2486356"/>
    <lineage>
        <taxon>Bacteria</taxon>
        <taxon>Pseudomonadati</taxon>
        <taxon>Pseudomonadota</taxon>
        <taxon>Alphaproteobacteria</taxon>
        <taxon>Sphingomonadales</taxon>
        <taxon>Erythrobacteraceae</taxon>
        <taxon>Qipengyuania</taxon>
    </lineage>
</organism>
<dbReference type="AlphaFoldDB" id="A0A5S3PPU8"/>
<dbReference type="InterPro" id="IPR011856">
    <property type="entry name" value="tRNA_endonuc-like_dom_sf"/>
</dbReference>
<dbReference type="InterPro" id="IPR007560">
    <property type="entry name" value="Restrct_endonuc_IV_Mrr"/>
</dbReference>
<comment type="caution">
    <text evidence="2">The sequence shown here is derived from an EMBL/GenBank/DDBJ whole genome shotgun (WGS) entry which is preliminary data.</text>
</comment>
<accession>A0A5S3PPU8</accession>
<dbReference type="OrthoDB" id="8456870at2"/>